<evidence type="ECO:0000259" key="8">
    <source>
        <dbReference type="PROSITE" id="PS50110"/>
    </source>
</evidence>
<dbReference type="Pfam" id="PF00486">
    <property type="entry name" value="Trans_reg_C"/>
    <property type="match status" value="1"/>
</dbReference>
<name>B9E6C7_CLOK1</name>
<dbReference type="HOGENOM" id="CLU_000445_30_3_9"/>
<dbReference type="InterPro" id="IPR036388">
    <property type="entry name" value="WH-like_DNA-bd_sf"/>
</dbReference>
<dbReference type="Gene3D" id="3.40.50.2300">
    <property type="match status" value="1"/>
</dbReference>
<evidence type="ECO:0000256" key="7">
    <source>
        <dbReference type="PROSITE-ProRule" id="PRU01091"/>
    </source>
</evidence>
<dbReference type="GO" id="GO:0005829">
    <property type="term" value="C:cytosol"/>
    <property type="evidence" value="ECO:0007669"/>
    <property type="project" value="TreeGrafter"/>
</dbReference>
<evidence type="ECO:0000256" key="2">
    <source>
        <dbReference type="ARBA" id="ARBA00023015"/>
    </source>
</evidence>
<dbReference type="Pfam" id="PF00072">
    <property type="entry name" value="Response_reg"/>
    <property type="match status" value="1"/>
</dbReference>
<keyword evidence="4" id="KW-0804">Transcription</keyword>
<keyword evidence="2" id="KW-0805">Transcription regulation</keyword>
<dbReference type="EMBL" id="AP009049">
    <property type="protein sequence ID" value="BAH08052.1"/>
    <property type="molecule type" value="Genomic_DNA"/>
</dbReference>
<evidence type="ECO:0000313" key="11">
    <source>
        <dbReference type="Proteomes" id="UP000007969"/>
    </source>
</evidence>
<feature type="modified residue" description="4-aspartylphosphate" evidence="6">
    <location>
        <position position="55"/>
    </location>
</feature>
<dbReference type="PANTHER" id="PTHR48111">
    <property type="entry name" value="REGULATOR OF RPOS"/>
    <property type="match status" value="1"/>
</dbReference>
<accession>B9E6C7</accession>
<proteinExistence type="predicted"/>
<feature type="DNA-binding region" description="OmpR/PhoB-type" evidence="7">
    <location>
        <begin position="128"/>
        <end position="226"/>
    </location>
</feature>
<evidence type="ECO:0000256" key="4">
    <source>
        <dbReference type="ARBA" id="ARBA00023163"/>
    </source>
</evidence>
<evidence type="ECO:0000313" key="10">
    <source>
        <dbReference type="EMBL" id="BAH08052.1"/>
    </source>
</evidence>
<organism evidence="10 11">
    <name type="scientific">Clostridium kluyveri (strain NBRC 12016)</name>
    <dbReference type="NCBI Taxonomy" id="583346"/>
    <lineage>
        <taxon>Bacteria</taxon>
        <taxon>Bacillati</taxon>
        <taxon>Bacillota</taxon>
        <taxon>Clostridia</taxon>
        <taxon>Eubacteriales</taxon>
        <taxon>Clostridiaceae</taxon>
        <taxon>Clostridium</taxon>
    </lineage>
</organism>
<dbReference type="GO" id="GO:0000976">
    <property type="term" value="F:transcription cis-regulatory region binding"/>
    <property type="evidence" value="ECO:0007669"/>
    <property type="project" value="TreeGrafter"/>
</dbReference>
<gene>
    <name evidence="10" type="ordered locus">CKR_3001</name>
</gene>
<dbReference type="CDD" id="cd00383">
    <property type="entry name" value="trans_reg_C"/>
    <property type="match status" value="1"/>
</dbReference>
<evidence type="ECO:0000256" key="5">
    <source>
        <dbReference type="ARBA" id="ARBA00024867"/>
    </source>
</evidence>
<evidence type="ECO:0000256" key="6">
    <source>
        <dbReference type="PROSITE-ProRule" id="PRU00169"/>
    </source>
</evidence>
<feature type="domain" description="Response regulatory" evidence="8">
    <location>
        <begin position="6"/>
        <end position="119"/>
    </location>
</feature>
<dbReference type="SMART" id="SM00862">
    <property type="entry name" value="Trans_reg_C"/>
    <property type="match status" value="1"/>
</dbReference>
<dbReference type="GO" id="GO:0000156">
    <property type="term" value="F:phosphorelay response regulator activity"/>
    <property type="evidence" value="ECO:0007669"/>
    <property type="project" value="TreeGrafter"/>
</dbReference>
<reference evidence="11" key="1">
    <citation type="submission" date="2005-09" db="EMBL/GenBank/DDBJ databases">
        <title>Complete genome sequence of Clostridium kluyveri and comparative genomics of Clostridia species.</title>
        <authorList>
            <person name="Inui M."/>
            <person name="Nonaka H."/>
            <person name="Shinoda Y."/>
            <person name="Ikenaga Y."/>
            <person name="Abe M."/>
            <person name="Naito K."/>
            <person name="Vertes A.A."/>
            <person name="Yukawa H."/>
        </authorList>
    </citation>
    <scope>NUCLEOTIDE SEQUENCE [LARGE SCALE GENOMIC DNA]</scope>
    <source>
        <strain evidence="11">NBRC 12016</strain>
    </source>
</reference>
<comment type="function">
    <text evidence="5">May play the central regulatory role in sporulation. It may be an element of the effector pathway responsible for the activation of sporulation genes in response to nutritional stress. Spo0A may act in concert with spo0H (a sigma factor) to control the expression of some genes that are critical to the sporulation process.</text>
</comment>
<dbReference type="KEGG" id="ckr:CKR_3001"/>
<keyword evidence="3 7" id="KW-0238">DNA-binding</keyword>
<dbReference type="InterPro" id="IPR001867">
    <property type="entry name" value="OmpR/PhoB-type_DNA-bd"/>
</dbReference>
<evidence type="ECO:0000259" key="9">
    <source>
        <dbReference type="PROSITE" id="PS51755"/>
    </source>
</evidence>
<keyword evidence="6" id="KW-0597">Phosphoprotein</keyword>
<dbReference type="PROSITE" id="PS50110">
    <property type="entry name" value="RESPONSE_REGULATORY"/>
    <property type="match status" value="1"/>
</dbReference>
<dbReference type="InterPro" id="IPR001789">
    <property type="entry name" value="Sig_transdc_resp-reg_receiver"/>
</dbReference>
<dbReference type="SMART" id="SM00448">
    <property type="entry name" value="REC"/>
    <property type="match status" value="1"/>
</dbReference>
<dbReference type="InterPro" id="IPR039420">
    <property type="entry name" value="WalR-like"/>
</dbReference>
<dbReference type="PANTHER" id="PTHR48111:SF73">
    <property type="entry name" value="ALKALINE PHOSPHATASE SYNTHESIS TRANSCRIPTIONAL REGULATORY PROTEIN PHOP"/>
    <property type="match status" value="1"/>
</dbReference>
<dbReference type="CDD" id="cd17574">
    <property type="entry name" value="REC_OmpR"/>
    <property type="match status" value="1"/>
</dbReference>
<protein>
    <recommendedName>
        <fullName evidence="1">Stage 0 sporulation protein A homolog</fullName>
    </recommendedName>
</protein>
<dbReference type="PROSITE" id="PS51755">
    <property type="entry name" value="OMPR_PHOB"/>
    <property type="match status" value="1"/>
</dbReference>
<evidence type="ECO:0000256" key="3">
    <source>
        <dbReference type="ARBA" id="ARBA00023125"/>
    </source>
</evidence>
<dbReference type="AlphaFoldDB" id="B9E6C7"/>
<dbReference type="InterPro" id="IPR011006">
    <property type="entry name" value="CheY-like_superfamily"/>
</dbReference>
<dbReference type="SUPFAM" id="SSF52172">
    <property type="entry name" value="CheY-like"/>
    <property type="match status" value="1"/>
</dbReference>
<dbReference type="GO" id="GO:0006355">
    <property type="term" value="P:regulation of DNA-templated transcription"/>
    <property type="evidence" value="ECO:0007669"/>
    <property type="project" value="InterPro"/>
</dbReference>
<dbReference type="Proteomes" id="UP000007969">
    <property type="component" value="Chromosome"/>
</dbReference>
<dbReference type="Gene3D" id="1.10.10.10">
    <property type="entry name" value="Winged helix-like DNA-binding domain superfamily/Winged helix DNA-binding domain"/>
    <property type="match status" value="1"/>
</dbReference>
<sequence length="229" mass="26735">MILVKRILVVEDDIMLNSGLCYNLQLDNYEAIPAYNMPSAEENIRDMDFDLIVLDINLPEGSGFDFCKKIKSRRDVPVIFLTACDMEEDVMKGFELGAEDYITKPFNINIFRKKVGAILRRCDKQWGENIYTQGSFIVDFNRFTATLEGEQITLTPTEYKMLKIFTENPNKVLTRQALLEKLWDCHGNFVDEHALTVNINRLRGKIESENRKYIKTVYGMGYMWINEKW</sequence>
<evidence type="ECO:0000256" key="1">
    <source>
        <dbReference type="ARBA" id="ARBA00018672"/>
    </source>
</evidence>
<dbReference type="GO" id="GO:0032993">
    <property type="term" value="C:protein-DNA complex"/>
    <property type="evidence" value="ECO:0007669"/>
    <property type="project" value="TreeGrafter"/>
</dbReference>
<feature type="domain" description="OmpR/PhoB-type" evidence="9">
    <location>
        <begin position="128"/>
        <end position="226"/>
    </location>
</feature>